<feature type="compositionally biased region" description="Acidic residues" evidence="2">
    <location>
        <begin position="1"/>
        <end position="10"/>
    </location>
</feature>
<dbReference type="OrthoDB" id="5298361at2"/>
<protein>
    <recommendedName>
        <fullName evidence="5">Antitoxin VapB</fullName>
    </recommendedName>
</protein>
<proteinExistence type="predicted"/>
<evidence type="ECO:0000256" key="2">
    <source>
        <dbReference type="SAM" id="MobiDB-lite"/>
    </source>
</evidence>
<name>A0A1I1NH98_9GAMM</name>
<evidence type="ECO:0000313" key="4">
    <source>
        <dbReference type="Proteomes" id="UP000198611"/>
    </source>
</evidence>
<gene>
    <name evidence="3" type="ORF">SAMN05660831_00275</name>
</gene>
<feature type="region of interest" description="Disordered" evidence="2">
    <location>
        <begin position="84"/>
        <end position="106"/>
    </location>
</feature>
<dbReference type="Proteomes" id="UP000198611">
    <property type="component" value="Unassembled WGS sequence"/>
</dbReference>
<dbReference type="Gene3D" id="1.20.5.780">
    <property type="entry name" value="Single helix bin"/>
    <property type="match status" value="1"/>
</dbReference>
<reference evidence="3 4" key="1">
    <citation type="submission" date="2016-10" db="EMBL/GenBank/DDBJ databases">
        <authorList>
            <person name="de Groot N.N."/>
        </authorList>
    </citation>
    <scope>NUCLEOTIDE SEQUENCE [LARGE SCALE GENOMIC DNA]</scope>
    <source>
        <strain evidence="3 4">HL3</strain>
    </source>
</reference>
<sequence length="106" mass="12003">MTGATDEDAAPEGVSEVTERATRINTSREAFESMLEALDRPPRPLSRLRQAARRYKEADEVVIEKRGDALILRPKPRSWGDYFKGSAQTLPEDFPDSLEDEVPQDR</sequence>
<dbReference type="EMBL" id="FOMJ01000001">
    <property type="protein sequence ID" value="SFC96907.1"/>
    <property type="molecule type" value="Genomic_DNA"/>
</dbReference>
<accession>A0A1I1NH98</accession>
<dbReference type="Pfam" id="PF08681">
    <property type="entry name" value="TacA1"/>
    <property type="match status" value="1"/>
</dbReference>
<feature type="compositionally biased region" description="Acidic residues" evidence="2">
    <location>
        <begin position="93"/>
        <end position="106"/>
    </location>
</feature>
<dbReference type="STRING" id="1123397.SAMN05660831_00275"/>
<keyword evidence="4" id="KW-1185">Reference proteome</keyword>
<dbReference type="InterPro" id="IPR014795">
    <property type="entry name" value="TacA_1-like"/>
</dbReference>
<keyword evidence="1" id="KW-1277">Toxin-antitoxin system</keyword>
<evidence type="ECO:0000256" key="1">
    <source>
        <dbReference type="ARBA" id="ARBA00022649"/>
    </source>
</evidence>
<feature type="region of interest" description="Disordered" evidence="2">
    <location>
        <begin position="1"/>
        <end position="26"/>
    </location>
</feature>
<evidence type="ECO:0000313" key="3">
    <source>
        <dbReference type="EMBL" id="SFC96907.1"/>
    </source>
</evidence>
<organism evidence="3 4">
    <name type="scientific">Thiohalospira halophila DSM 15071</name>
    <dbReference type="NCBI Taxonomy" id="1123397"/>
    <lineage>
        <taxon>Bacteria</taxon>
        <taxon>Pseudomonadati</taxon>
        <taxon>Pseudomonadota</taxon>
        <taxon>Gammaproteobacteria</taxon>
        <taxon>Thiohalospirales</taxon>
        <taxon>Thiohalospiraceae</taxon>
        <taxon>Thiohalospira</taxon>
    </lineage>
</organism>
<evidence type="ECO:0008006" key="5">
    <source>
        <dbReference type="Google" id="ProtNLM"/>
    </source>
</evidence>
<dbReference type="AlphaFoldDB" id="A0A1I1NH98"/>